<dbReference type="InterPro" id="IPR010730">
    <property type="entry name" value="HET"/>
</dbReference>
<dbReference type="PANTHER" id="PTHR47785:SF5">
    <property type="entry name" value="ZN(II)2CYS6 TRANSCRIPTION FACTOR (EUROFUNG)"/>
    <property type="match status" value="1"/>
</dbReference>
<dbReference type="SUPFAM" id="SSF55347">
    <property type="entry name" value="Glyceraldehyde-3-phosphate dehydrogenase-like, C-terminal domain"/>
    <property type="match status" value="1"/>
</dbReference>
<dbReference type="GeneID" id="59315195"/>
<evidence type="ECO:0000259" key="2">
    <source>
        <dbReference type="PROSITE" id="PS50048"/>
    </source>
</evidence>
<dbReference type="Proteomes" id="UP000547976">
    <property type="component" value="Unassembled WGS sequence"/>
</dbReference>
<dbReference type="Pfam" id="PF06985">
    <property type="entry name" value="HET"/>
    <property type="match status" value="1"/>
</dbReference>
<dbReference type="Pfam" id="PF00172">
    <property type="entry name" value="Zn_clus"/>
    <property type="match status" value="1"/>
</dbReference>
<gene>
    <name evidence="3" type="ORF">FSUBG_2679</name>
</gene>
<organism evidence="3 4">
    <name type="scientific">Gibberella subglutinans</name>
    <name type="common">Fusarium subglutinans</name>
    <dbReference type="NCBI Taxonomy" id="42677"/>
    <lineage>
        <taxon>Eukaryota</taxon>
        <taxon>Fungi</taxon>
        <taxon>Dikarya</taxon>
        <taxon>Ascomycota</taxon>
        <taxon>Pezizomycotina</taxon>
        <taxon>Sordariomycetes</taxon>
        <taxon>Hypocreomycetidae</taxon>
        <taxon>Hypocreales</taxon>
        <taxon>Nectriaceae</taxon>
        <taxon>Fusarium</taxon>
        <taxon>Fusarium fujikuroi species complex</taxon>
    </lineage>
</organism>
<reference evidence="3 4" key="1">
    <citation type="submission" date="2020-05" db="EMBL/GenBank/DDBJ databases">
        <title>Identification and distribution of gene clusters putatively required for synthesis of sphingolipid metabolism inhibitors in phylogenetically diverse species of the filamentous fungus Fusarium.</title>
        <authorList>
            <person name="Kim H.-S."/>
            <person name="Busman M."/>
            <person name="Brown D.W."/>
            <person name="Divon H."/>
            <person name="Uhlig S."/>
            <person name="Proctor R.H."/>
        </authorList>
    </citation>
    <scope>NUCLEOTIDE SEQUENCE [LARGE SCALE GENOMIC DNA]</scope>
    <source>
        <strain evidence="3 4">NRRL 66333</strain>
    </source>
</reference>
<name>A0A8H5V709_GIBSU</name>
<dbReference type="GO" id="GO:0000981">
    <property type="term" value="F:DNA-binding transcription factor activity, RNA polymerase II-specific"/>
    <property type="evidence" value="ECO:0007669"/>
    <property type="project" value="InterPro"/>
</dbReference>
<dbReference type="Gene3D" id="4.10.240.10">
    <property type="entry name" value="Zn(2)-C6 fungal-type DNA-binding domain"/>
    <property type="match status" value="1"/>
</dbReference>
<dbReference type="SMART" id="SM00066">
    <property type="entry name" value="GAL4"/>
    <property type="match status" value="1"/>
</dbReference>
<dbReference type="EMBL" id="JAAOAV010000023">
    <property type="protein sequence ID" value="KAF5611135.1"/>
    <property type="molecule type" value="Genomic_DNA"/>
</dbReference>
<comment type="caution">
    <text evidence="3">The sequence shown here is derived from an EMBL/GenBank/DDBJ whole genome shotgun (WGS) entry which is preliminary data.</text>
</comment>
<keyword evidence="4" id="KW-1185">Reference proteome</keyword>
<proteinExistence type="predicted"/>
<dbReference type="PANTHER" id="PTHR47785">
    <property type="entry name" value="ZN(II)2CYS6 TRANSCRIPTION FACTOR (EUROFUNG)-RELATED-RELATED"/>
    <property type="match status" value="1"/>
</dbReference>
<dbReference type="PROSITE" id="PS50048">
    <property type="entry name" value="ZN2_CY6_FUNGAL_2"/>
    <property type="match status" value="1"/>
</dbReference>
<dbReference type="RefSeq" id="XP_036541948.1">
    <property type="nucleotide sequence ID" value="XM_036680477.1"/>
</dbReference>
<dbReference type="Gene3D" id="3.30.360.10">
    <property type="entry name" value="Dihydrodipicolinate Reductase, domain 2"/>
    <property type="match status" value="1"/>
</dbReference>
<dbReference type="InterPro" id="IPR036864">
    <property type="entry name" value="Zn2-C6_fun-type_DNA-bd_sf"/>
</dbReference>
<dbReference type="SUPFAM" id="SSF57701">
    <property type="entry name" value="Zn2/Cys6 DNA-binding domain"/>
    <property type="match status" value="1"/>
</dbReference>
<dbReference type="InterPro" id="IPR001138">
    <property type="entry name" value="Zn2Cys6_DnaBD"/>
</dbReference>
<evidence type="ECO:0000313" key="3">
    <source>
        <dbReference type="EMBL" id="KAF5611135.1"/>
    </source>
</evidence>
<evidence type="ECO:0000256" key="1">
    <source>
        <dbReference type="ARBA" id="ARBA00023242"/>
    </source>
</evidence>
<accession>A0A8H5V709</accession>
<keyword evidence="1" id="KW-0539">Nucleus</keyword>
<dbReference type="InterPro" id="IPR053181">
    <property type="entry name" value="EcdB-like_regulator"/>
</dbReference>
<dbReference type="CDD" id="cd00067">
    <property type="entry name" value="GAL4"/>
    <property type="match status" value="1"/>
</dbReference>
<feature type="domain" description="Zn(2)-C6 fungal-type" evidence="2">
    <location>
        <begin position="246"/>
        <end position="276"/>
    </location>
</feature>
<dbReference type="CDD" id="cd12148">
    <property type="entry name" value="fungal_TF_MHR"/>
    <property type="match status" value="1"/>
</dbReference>
<dbReference type="OrthoDB" id="4356994at2759"/>
<evidence type="ECO:0000313" key="4">
    <source>
        <dbReference type="Proteomes" id="UP000547976"/>
    </source>
</evidence>
<protein>
    <submittedName>
        <fullName evidence="3">Heterokaryon incompatibility protein</fullName>
    </submittedName>
</protein>
<dbReference type="GO" id="GO:0008270">
    <property type="term" value="F:zinc ion binding"/>
    <property type="evidence" value="ECO:0007669"/>
    <property type="project" value="InterPro"/>
</dbReference>
<sequence>MNQNIESKGPESRLKDLSLGAGSLLDIGIYSLTWGLVTLDAGVGEKATAPKITAAQTLVDGIDIGTSIILLYPDGKQGILTSNSKVKTPEAFCRVEGTKGHIIVEGFAGSVPAKFTVYKDGGAEGKKYEFERTGKGFYWEADAVALDIAAGKVESDTMPWAETIRVMEIMDESPLLHETKSALKSITTNLRSPLLPDIPSTLCKIFSLPHSAMISQGGTSFSDQQGQGNKRQRTAAMYHRKRAVTACQSCRLRNTKCDNVRPVCGFCSRSGAQCVYPGSGPDSDYSSYDPASLTILDRLNHVVSLLESRPLAVLVNETGSYDSPHEASDIPRRPASITQPLRVAPIHASRDLTTLVPEDDVLQVLERPDFPSESNNCESSMRWPIFRDLVPEVNSFVLELNEDVEAGPSDARVSGGRGVQEEEFIPLSKRFLAYVHVKNPILDVKDYKNKVREAAENGPRWDACLSVPFHTEADVDGSPASTRSSPTTVIDPETAASYYLAAKKRLGLLQPSLLYIQCLFLCGIYEMYCLHPLQAWFHFNRACVDLRNILWARSQKKSDQATTQEIRRLEQRLYWSCVKTEYELRYEIPLPPSGITQCDYPDMFPSPPTELTSPSAYDRGDTFDDDIVSEEEKSWFYYLAEISYRRMMNRAMAVMARSGEQGWSNNISEAMEHCKEFNEQIDLWYSYILPQIDPKNAVHANNELAQFLKNRELSCREWIHRPLLFYVLHTSPEDEHYGRAIPLAQRCLELCVEHLFRTYGHNRHHGTWYIAQMTGPQSEADRDQPYRYMALESPLHIRLIHLLPGEPGEHIRLRISHELLRQPEKPSPLRLSRKDLQRTLPSGWEVFETIEGRFIFKGEPDDASTEDSVRSDGRRRIVHTWNHPDQDVDPELYELPPVNPAQPPFEALSYVWGQQRDPVVATIEGKLGGCLGNIKLGENLAAALRHLRYKDKERVLWVDAICINQNDDVERATQVLRMSSIYQDCSRVIIWLGPEKHDIGLLFSELAHIGSQAESTINGFIMSTPGATNPSLLDRDAHISFSDEVWSAMKRLGERSWFHRVWTVQEAIMANRDSIVQSGNAIITLPLFRRAALNLLEKSKMPVPREAVYAMYGMARNPIGATLAHTLDAYQDRICSDSHDKIYALLAILPPRFACEIKPDYEQPVFELYKSCFLASIKTLSRWELRGCPRNPNEDDRPSWVPDLSQADPYVWKVSEHFAVGCSALHYEHQAPNLLKVVGLKFDTVKSVSGKTFGSWDDGETAIRTVRSWEPECSLADPYPGGGTYLDAFAATLLQHDRFEFEFLSTALKPLSKLSRGDLIEFVIWTRSTGRAMVTTERGSIGLACTFAKPASGDVICVVLGCDFPVLLHPCEDNTWKFLSDCYVWDLEATQGLLGPLPSPWQAQLFSDPGIAHRSYTRYHNPETGELTAEDPRLEPLVEWQRVSLEELGRDLTGDDPEVYDFFRNMEDGRIVDSDPRLEPEALKSRGVNLETFTLS</sequence>